<dbReference type="Proteomes" id="UP001209878">
    <property type="component" value="Unassembled WGS sequence"/>
</dbReference>
<sequence length="82" mass="8855">MYHPFVCVTDLYVDRIGQSPAIDVLLSQLKKTIDAEVNYMKLLLQVMGTVDTLLSVSQTTDTPTGASHLAMEPSVLAVTAST</sequence>
<keyword evidence="2" id="KW-1185">Reference proteome</keyword>
<dbReference type="AlphaFoldDB" id="A0AAD9NXY2"/>
<evidence type="ECO:0000313" key="1">
    <source>
        <dbReference type="EMBL" id="KAK2184546.1"/>
    </source>
</evidence>
<reference evidence="1" key="1">
    <citation type="journal article" date="2023" name="Mol. Biol. Evol.">
        <title>Third-Generation Sequencing Reveals the Adaptive Role of the Epigenome in Three Deep-Sea Polychaetes.</title>
        <authorList>
            <person name="Perez M."/>
            <person name="Aroh O."/>
            <person name="Sun Y."/>
            <person name="Lan Y."/>
            <person name="Juniper S.K."/>
            <person name="Young C.R."/>
            <person name="Angers B."/>
            <person name="Qian P.Y."/>
        </authorList>
    </citation>
    <scope>NUCLEOTIDE SEQUENCE</scope>
    <source>
        <strain evidence="1">R07B-5</strain>
    </source>
</reference>
<evidence type="ECO:0000313" key="2">
    <source>
        <dbReference type="Proteomes" id="UP001209878"/>
    </source>
</evidence>
<name>A0AAD9NXY2_RIDPI</name>
<organism evidence="1 2">
    <name type="scientific">Ridgeia piscesae</name>
    <name type="common">Tubeworm</name>
    <dbReference type="NCBI Taxonomy" id="27915"/>
    <lineage>
        <taxon>Eukaryota</taxon>
        <taxon>Metazoa</taxon>
        <taxon>Spiralia</taxon>
        <taxon>Lophotrochozoa</taxon>
        <taxon>Annelida</taxon>
        <taxon>Polychaeta</taxon>
        <taxon>Sedentaria</taxon>
        <taxon>Canalipalpata</taxon>
        <taxon>Sabellida</taxon>
        <taxon>Siboglinidae</taxon>
        <taxon>Ridgeia</taxon>
    </lineage>
</organism>
<comment type="caution">
    <text evidence="1">The sequence shown here is derived from an EMBL/GenBank/DDBJ whole genome shotgun (WGS) entry which is preliminary data.</text>
</comment>
<proteinExistence type="predicted"/>
<gene>
    <name evidence="1" type="ORF">NP493_261g01019</name>
</gene>
<accession>A0AAD9NXY2</accession>
<dbReference type="EMBL" id="JAODUO010000261">
    <property type="protein sequence ID" value="KAK2184546.1"/>
    <property type="molecule type" value="Genomic_DNA"/>
</dbReference>
<protein>
    <submittedName>
        <fullName evidence="1">Uncharacterized protein</fullName>
    </submittedName>
</protein>